<dbReference type="PROSITE" id="PS50893">
    <property type="entry name" value="ABC_TRANSPORTER_2"/>
    <property type="match status" value="1"/>
</dbReference>
<comment type="similarity">
    <text evidence="1">Belongs to the ABC transporter superfamily.</text>
</comment>
<dbReference type="SMART" id="SM00382">
    <property type="entry name" value="AAA"/>
    <property type="match status" value="1"/>
</dbReference>
<evidence type="ECO:0000256" key="3">
    <source>
        <dbReference type="ARBA" id="ARBA00022741"/>
    </source>
</evidence>
<organism evidence="6 7">
    <name type="scientific">Anaerorhabdus furcosa</name>
    <dbReference type="NCBI Taxonomy" id="118967"/>
    <lineage>
        <taxon>Bacteria</taxon>
        <taxon>Bacillati</taxon>
        <taxon>Bacillota</taxon>
        <taxon>Erysipelotrichia</taxon>
        <taxon>Erysipelotrichales</taxon>
        <taxon>Erysipelotrichaceae</taxon>
        <taxon>Anaerorhabdus</taxon>
    </lineage>
</organism>
<dbReference type="AlphaFoldDB" id="A0A1T4KD38"/>
<dbReference type="EMBL" id="FUWY01000001">
    <property type="protein sequence ID" value="SJZ40287.1"/>
    <property type="molecule type" value="Genomic_DNA"/>
</dbReference>
<keyword evidence="3" id="KW-0547">Nucleotide-binding</keyword>
<dbReference type="SUPFAM" id="SSF52540">
    <property type="entry name" value="P-loop containing nucleoside triphosphate hydrolases"/>
    <property type="match status" value="1"/>
</dbReference>
<dbReference type="InterPro" id="IPR027417">
    <property type="entry name" value="P-loop_NTPase"/>
</dbReference>
<dbReference type="PANTHER" id="PTHR42711:SF5">
    <property type="entry name" value="ABC TRANSPORTER ATP-BINDING PROTEIN NATA"/>
    <property type="match status" value="1"/>
</dbReference>
<dbReference type="OrthoDB" id="9801987at2"/>
<dbReference type="InterPro" id="IPR003593">
    <property type="entry name" value="AAA+_ATPase"/>
</dbReference>
<keyword evidence="7" id="KW-1185">Reference proteome</keyword>
<feature type="domain" description="ABC transporter" evidence="5">
    <location>
        <begin position="4"/>
        <end position="228"/>
    </location>
</feature>
<evidence type="ECO:0000256" key="2">
    <source>
        <dbReference type="ARBA" id="ARBA00022448"/>
    </source>
</evidence>
<sequence>MKVVEVNHVSKSYGTRKVVDDITFSVKEGECLGILGHNGAGKSTLVESILGLKKFEGNITLKGFDMSVHKPQLFQNVGAQLQQSAFQDKIKVIEACKERAVLYDKEINIIEKLREFNLESFQNKEVESLSGGEKQRLSIMLASLHDPDILFLDELTTGLDAVARREVWKYLSNLKKKGKSIILTSHFMDEVEALCDRILILEQGKQLIQDTVEQVIQTSPYKTMEQAYLWYMGEEELI</sequence>
<dbReference type="STRING" id="118967.SAMN02745191_0482"/>
<gene>
    <name evidence="6" type="ORF">SAMN02745191_0482</name>
</gene>
<keyword evidence="4 6" id="KW-0067">ATP-binding</keyword>
<protein>
    <submittedName>
        <fullName evidence="6">ABC-2 type transport system ATP-binding protein</fullName>
    </submittedName>
</protein>
<evidence type="ECO:0000313" key="6">
    <source>
        <dbReference type="EMBL" id="SJZ40287.1"/>
    </source>
</evidence>
<proteinExistence type="inferred from homology"/>
<dbReference type="PANTHER" id="PTHR42711">
    <property type="entry name" value="ABC TRANSPORTER ATP-BINDING PROTEIN"/>
    <property type="match status" value="1"/>
</dbReference>
<dbReference type="GO" id="GO:0005524">
    <property type="term" value="F:ATP binding"/>
    <property type="evidence" value="ECO:0007669"/>
    <property type="project" value="UniProtKB-KW"/>
</dbReference>
<dbReference type="InterPro" id="IPR003439">
    <property type="entry name" value="ABC_transporter-like_ATP-bd"/>
</dbReference>
<evidence type="ECO:0000259" key="5">
    <source>
        <dbReference type="PROSITE" id="PS50893"/>
    </source>
</evidence>
<dbReference type="RefSeq" id="WP_078710918.1">
    <property type="nucleotide sequence ID" value="NZ_FUWY01000001.1"/>
</dbReference>
<evidence type="ECO:0000313" key="7">
    <source>
        <dbReference type="Proteomes" id="UP000243297"/>
    </source>
</evidence>
<keyword evidence="2" id="KW-0813">Transport</keyword>
<dbReference type="Proteomes" id="UP000243297">
    <property type="component" value="Unassembled WGS sequence"/>
</dbReference>
<evidence type="ECO:0000256" key="4">
    <source>
        <dbReference type="ARBA" id="ARBA00022840"/>
    </source>
</evidence>
<evidence type="ECO:0000256" key="1">
    <source>
        <dbReference type="ARBA" id="ARBA00005417"/>
    </source>
</evidence>
<dbReference type="CDD" id="cd03230">
    <property type="entry name" value="ABC_DR_subfamily_A"/>
    <property type="match status" value="1"/>
</dbReference>
<dbReference type="Gene3D" id="3.40.50.300">
    <property type="entry name" value="P-loop containing nucleotide triphosphate hydrolases"/>
    <property type="match status" value="1"/>
</dbReference>
<dbReference type="GO" id="GO:0016887">
    <property type="term" value="F:ATP hydrolysis activity"/>
    <property type="evidence" value="ECO:0007669"/>
    <property type="project" value="InterPro"/>
</dbReference>
<accession>A0A1T4KD38</accession>
<name>A0A1T4KD38_9FIRM</name>
<reference evidence="7" key="1">
    <citation type="submission" date="2017-02" db="EMBL/GenBank/DDBJ databases">
        <authorList>
            <person name="Varghese N."/>
            <person name="Submissions S."/>
        </authorList>
    </citation>
    <scope>NUCLEOTIDE SEQUENCE [LARGE SCALE GENOMIC DNA]</scope>
    <source>
        <strain evidence="7">ATCC 25662</strain>
    </source>
</reference>
<dbReference type="InterPro" id="IPR050763">
    <property type="entry name" value="ABC_transporter_ATP-binding"/>
</dbReference>
<dbReference type="Pfam" id="PF00005">
    <property type="entry name" value="ABC_tran"/>
    <property type="match status" value="1"/>
</dbReference>